<evidence type="ECO:0000313" key="2">
    <source>
        <dbReference type="Proteomes" id="UP000634136"/>
    </source>
</evidence>
<reference evidence="1" key="1">
    <citation type="submission" date="2020-09" db="EMBL/GenBank/DDBJ databases">
        <title>Genome-Enabled Discovery of Anthraquinone Biosynthesis in Senna tora.</title>
        <authorList>
            <person name="Kang S.-H."/>
            <person name="Pandey R.P."/>
            <person name="Lee C.-M."/>
            <person name="Sim J.-S."/>
            <person name="Jeong J.-T."/>
            <person name="Choi B.-S."/>
            <person name="Jung M."/>
            <person name="Ginzburg D."/>
            <person name="Zhao K."/>
            <person name="Won S.Y."/>
            <person name="Oh T.-J."/>
            <person name="Yu Y."/>
            <person name="Kim N.-H."/>
            <person name="Lee O.R."/>
            <person name="Lee T.-H."/>
            <person name="Bashyal P."/>
            <person name="Kim T.-S."/>
            <person name="Lee W.-H."/>
            <person name="Kawkins C."/>
            <person name="Kim C.-K."/>
            <person name="Kim J.S."/>
            <person name="Ahn B.O."/>
            <person name="Rhee S.Y."/>
            <person name="Sohng J.K."/>
        </authorList>
    </citation>
    <scope>NUCLEOTIDE SEQUENCE</scope>
    <source>
        <tissue evidence="1">Leaf</tissue>
    </source>
</reference>
<keyword evidence="2" id="KW-1185">Reference proteome</keyword>
<evidence type="ECO:0000313" key="1">
    <source>
        <dbReference type="EMBL" id="KAF7840197.1"/>
    </source>
</evidence>
<dbReference type="EMBL" id="JAAIUW010000003">
    <property type="protein sequence ID" value="KAF7840197.1"/>
    <property type="molecule type" value="Genomic_DNA"/>
</dbReference>
<accession>A0A835CIB4</accession>
<dbReference type="AlphaFoldDB" id="A0A835CIB4"/>
<name>A0A835CIB4_9FABA</name>
<organism evidence="1 2">
    <name type="scientific">Senna tora</name>
    <dbReference type="NCBI Taxonomy" id="362788"/>
    <lineage>
        <taxon>Eukaryota</taxon>
        <taxon>Viridiplantae</taxon>
        <taxon>Streptophyta</taxon>
        <taxon>Embryophyta</taxon>
        <taxon>Tracheophyta</taxon>
        <taxon>Spermatophyta</taxon>
        <taxon>Magnoliopsida</taxon>
        <taxon>eudicotyledons</taxon>
        <taxon>Gunneridae</taxon>
        <taxon>Pentapetalae</taxon>
        <taxon>rosids</taxon>
        <taxon>fabids</taxon>
        <taxon>Fabales</taxon>
        <taxon>Fabaceae</taxon>
        <taxon>Caesalpinioideae</taxon>
        <taxon>Cassia clade</taxon>
        <taxon>Senna</taxon>
    </lineage>
</organism>
<comment type="caution">
    <text evidence="1">The sequence shown here is derived from an EMBL/GenBank/DDBJ whole genome shotgun (WGS) entry which is preliminary data.</text>
</comment>
<sequence>MLDGESRIPVCQTKKYPTAMKDIPAMVQTENQVFPLKSVGRSPFQFLSIQRMTTQKAIRLKEEKDEEATWFVKYRQPEISCLKFSILFDAIKQEVLWFKVSVHNPKRMTRFYNLNNSTDYLGRLPLTVMPFLHDPIEQLPTFAQLHHQVNRNIILKRTMDSDHMRMLGQVVHYLNLPPNVVVILFADELALGN</sequence>
<dbReference type="OrthoDB" id="1745882at2759"/>
<gene>
    <name evidence="1" type="ORF">G2W53_008679</name>
</gene>
<dbReference type="Proteomes" id="UP000634136">
    <property type="component" value="Unassembled WGS sequence"/>
</dbReference>
<protein>
    <submittedName>
        <fullName evidence="1">Uncharacterized protein</fullName>
    </submittedName>
</protein>
<proteinExistence type="predicted"/>